<keyword evidence="2" id="KW-0812">Transmembrane</keyword>
<evidence type="ECO:0000256" key="2">
    <source>
        <dbReference type="SAM" id="Phobius"/>
    </source>
</evidence>
<dbReference type="GO" id="GO:0051285">
    <property type="term" value="C:cell cortex of cell tip"/>
    <property type="evidence" value="ECO:0007669"/>
    <property type="project" value="TreeGrafter"/>
</dbReference>
<keyword evidence="2" id="KW-1133">Transmembrane helix</keyword>
<keyword evidence="2" id="KW-0472">Membrane</keyword>
<evidence type="ECO:0008006" key="5">
    <source>
        <dbReference type="Google" id="ProtNLM"/>
    </source>
</evidence>
<protein>
    <recommendedName>
        <fullName evidence="5">Integral membrane protein</fullName>
    </recommendedName>
</protein>
<keyword evidence="4" id="KW-1185">Reference proteome</keyword>
<gene>
    <name evidence="3" type="ORF">R9X50_00391200</name>
</gene>
<dbReference type="PANTHER" id="PTHR28019">
    <property type="entry name" value="CELL MEMBRANE PROTEIN YLR413W-RELATED"/>
    <property type="match status" value="1"/>
</dbReference>
<feature type="transmembrane region" description="Helical" evidence="2">
    <location>
        <begin position="191"/>
        <end position="218"/>
    </location>
</feature>
<dbReference type="GO" id="GO:0005886">
    <property type="term" value="C:plasma membrane"/>
    <property type="evidence" value="ECO:0007669"/>
    <property type="project" value="InterPro"/>
</dbReference>
<feature type="region of interest" description="Disordered" evidence="1">
    <location>
        <begin position="278"/>
        <end position="316"/>
    </location>
</feature>
<dbReference type="EMBL" id="CP138584">
    <property type="protein sequence ID" value="WPH01077.1"/>
    <property type="molecule type" value="Genomic_DNA"/>
</dbReference>
<dbReference type="AlphaFoldDB" id="A0AAQ3M3E4"/>
<accession>A0AAQ3M3E4</accession>
<dbReference type="Proteomes" id="UP001303373">
    <property type="component" value="Chromosome 5"/>
</dbReference>
<dbReference type="InterPro" id="IPR052413">
    <property type="entry name" value="SUR7_domain"/>
</dbReference>
<organism evidence="3 4">
    <name type="scientific">Acrodontium crateriforme</name>
    <dbReference type="NCBI Taxonomy" id="150365"/>
    <lineage>
        <taxon>Eukaryota</taxon>
        <taxon>Fungi</taxon>
        <taxon>Dikarya</taxon>
        <taxon>Ascomycota</taxon>
        <taxon>Pezizomycotina</taxon>
        <taxon>Dothideomycetes</taxon>
        <taxon>Dothideomycetidae</taxon>
        <taxon>Mycosphaerellales</taxon>
        <taxon>Teratosphaeriaceae</taxon>
        <taxon>Acrodontium</taxon>
    </lineage>
</organism>
<feature type="transmembrane region" description="Helical" evidence="2">
    <location>
        <begin position="32"/>
        <end position="50"/>
    </location>
</feature>
<feature type="compositionally biased region" description="Basic and acidic residues" evidence="1">
    <location>
        <begin position="279"/>
        <end position="293"/>
    </location>
</feature>
<evidence type="ECO:0000313" key="4">
    <source>
        <dbReference type="Proteomes" id="UP001303373"/>
    </source>
</evidence>
<evidence type="ECO:0000256" key="1">
    <source>
        <dbReference type="SAM" id="MobiDB-lite"/>
    </source>
</evidence>
<feature type="transmembrane region" description="Helical" evidence="2">
    <location>
        <begin position="238"/>
        <end position="265"/>
    </location>
</feature>
<dbReference type="Pfam" id="PF06687">
    <property type="entry name" value="SUR7"/>
    <property type="match status" value="1"/>
</dbReference>
<dbReference type="PANTHER" id="PTHR28019:SF2">
    <property type="entry name" value="CELL MEMBRANE PROTEIN YLR413W-RELATED"/>
    <property type="match status" value="1"/>
</dbReference>
<name>A0AAQ3M3E4_9PEZI</name>
<evidence type="ECO:0000313" key="3">
    <source>
        <dbReference type="EMBL" id="WPH01077.1"/>
    </source>
</evidence>
<feature type="transmembrane region" description="Helical" evidence="2">
    <location>
        <begin position="160"/>
        <end position="184"/>
    </location>
</feature>
<sequence length="316" mass="34892">MSPSSDRTLTEQEPFHATKAQLKRATRARLRWALFTSLLLLASIAFIILVELGNVKINSVLNNIYFIKLNLTNVVPTSVPNSVLINSIAQTLGLHDFYTVGLWNFCEGNNGVGVTHCSSPKSLYWFNPVDILQSELLAGATIALPAEIDTILHIIRIVSFWMFALFLVGIILSFIMVFLAPLAVYTRWASLPIVIVTFLAALFTTVAAILATVMFIIMQTAITSVTELNIGASIGIEMFIFMWIGAITSVLAFVIQFGMCCCCASRRDVKTGRKRGSKHAWEITSEKESHVGNREPGGFSTERPQRNLDVDSDAEN</sequence>
<reference evidence="3 4" key="1">
    <citation type="submission" date="2023-11" db="EMBL/GenBank/DDBJ databases">
        <title>An acidophilic fungus is an integral part of prey digestion in a carnivorous sundew plant.</title>
        <authorList>
            <person name="Tsai I.J."/>
        </authorList>
    </citation>
    <scope>NUCLEOTIDE SEQUENCE [LARGE SCALE GENOMIC DNA]</scope>
    <source>
        <strain evidence="3">169a</strain>
    </source>
</reference>
<dbReference type="GO" id="GO:0031505">
    <property type="term" value="P:fungal-type cell wall organization"/>
    <property type="evidence" value="ECO:0007669"/>
    <property type="project" value="TreeGrafter"/>
</dbReference>
<proteinExistence type="predicted"/>
<dbReference type="InterPro" id="IPR009571">
    <property type="entry name" value="SUR7/Rim9-like_fungi"/>
</dbReference>